<feature type="region of interest" description="Disordered" evidence="1">
    <location>
        <begin position="151"/>
        <end position="194"/>
    </location>
</feature>
<organism evidence="2 3">
    <name type="scientific">Coemansia spiralis</name>
    <dbReference type="NCBI Taxonomy" id="417178"/>
    <lineage>
        <taxon>Eukaryota</taxon>
        <taxon>Fungi</taxon>
        <taxon>Fungi incertae sedis</taxon>
        <taxon>Zoopagomycota</taxon>
        <taxon>Kickxellomycotina</taxon>
        <taxon>Kickxellomycetes</taxon>
        <taxon>Kickxellales</taxon>
        <taxon>Kickxellaceae</taxon>
        <taxon>Coemansia</taxon>
    </lineage>
</organism>
<name>A0A9W8GAH2_9FUNG</name>
<dbReference type="OrthoDB" id="2555519at2759"/>
<evidence type="ECO:0000313" key="3">
    <source>
        <dbReference type="Proteomes" id="UP001151518"/>
    </source>
</evidence>
<dbReference type="EMBL" id="JANBTW010000022">
    <property type="protein sequence ID" value="KAJ2678281.1"/>
    <property type="molecule type" value="Genomic_DNA"/>
</dbReference>
<dbReference type="Proteomes" id="UP001151518">
    <property type="component" value="Unassembled WGS sequence"/>
</dbReference>
<gene>
    <name evidence="2" type="ORF">GGI25_002453</name>
</gene>
<protein>
    <submittedName>
        <fullName evidence="2">Uncharacterized protein</fullName>
    </submittedName>
</protein>
<evidence type="ECO:0000256" key="1">
    <source>
        <dbReference type="SAM" id="MobiDB-lite"/>
    </source>
</evidence>
<reference evidence="2" key="1">
    <citation type="submission" date="2022-07" db="EMBL/GenBank/DDBJ databases">
        <title>Phylogenomic reconstructions and comparative analyses of Kickxellomycotina fungi.</title>
        <authorList>
            <person name="Reynolds N.K."/>
            <person name="Stajich J.E."/>
            <person name="Barry K."/>
            <person name="Grigoriev I.V."/>
            <person name="Crous P."/>
            <person name="Smith M.E."/>
        </authorList>
    </citation>
    <scope>NUCLEOTIDE SEQUENCE</scope>
    <source>
        <strain evidence="2">NRRL 3115</strain>
    </source>
</reference>
<comment type="caution">
    <text evidence="2">The sequence shown here is derived from an EMBL/GenBank/DDBJ whole genome shotgun (WGS) entry which is preliminary data.</text>
</comment>
<dbReference type="GO" id="GO:0045944">
    <property type="term" value="P:positive regulation of transcription by RNA polymerase II"/>
    <property type="evidence" value="ECO:0007669"/>
    <property type="project" value="TreeGrafter"/>
</dbReference>
<dbReference type="InterPro" id="IPR051647">
    <property type="entry name" value="Mediator_comp_sub12"/>
</dbReference>
<feature type="region of interest" description="Disordered" evidence="1">
    <location>
        <begin position="247"/>
        <end position="282"/>
    </location>
</feature>
<feature type="compositionally biased region" description="Polar residues" evidence="1">
    <location>
        <begin position="548"/>
        <end position="559"/>
    </location>
</feature>
<dbReference type="AlphaFoldDB" id="A0A9W8GAH2"/>
<feature type="compositionally biased region" description="Low complexity" evidence="1">
    <location>
        <begin position="659"/>
        <end position="673"/>
    </location>
</feature>
<feature type="region of interest" description="Disordered" evidence="1">
    <location>
        <begin position="341"/>
        <end position="366"/>
    </location>
</feature>
<feature type="region of interest" description="Disordered" evidence="1">
    <location>
        <begin position="1"/>
        <end position="27"/>
    </location>
</feature>
<dbReference type="GO" id="GO:0003713">
    <property type="term" value="F:transcription coactivator activity"/>
    <property type="evidence" value="ECO:0007669"/>
    <property type="project" value="TreeGrafter"/>
</dbReference>
<dbReference type="PANTHER" id="PTHR46007">
    <property type="entry name" value="MEDIATOR OF RNA POLYMERASE II TRANSCRIPTION SUBUNIT 12"/>
    <property type="match status" value="1"/>
</dbReference>
<feature type="region of interest" description="Disordered" evidence="1">
    <location>
        <begin position="596"/>
        <end position="635"/>
    </location>
</feature>
<dbReference type="GO" id="GO:0016592">
    <property type="term" value="C:mediator complex"/>
    <property type="evidence" value="ECO:0007669"/>
    <property type="project" value="TreeGrafter"/>
</dbReference>
<feature type="region of interest" description="Disordered" evidence="1">
    <location>
        <begin position="648"/>
        <end position="686"/>
    </location>
</feature>
<proteinExistence type="predicted"/>
<evidence type="ECO:0000313" key="2">
    <source>
        <dbReference type="EMBL" id="KAJ2678281.1"/>
    </source>
</evidence>
<accession>A0A9W8GAH2</accession>
<sequence length="699" mass="73225">MMERAPSRAKATNILRPTSRAQGPPFGSNDALPVATTAGVGNISAATIGTQQQQQQARVFAGGARFIAPTTGVATGVIGNPQGTPNVLRRPPSSSQFLNQQFEQTHNLGFSAVDQQQQQQLAGNSTGGMIKQRVNSYYEGVPAADLSAVPRSISRSGSRAELVPGSGMQQQQQQNQQLPPRSSSRAGRLNVGGGPMWAGPIGQIGMNGLFGGGFGSMGGDFMPASPMTPQYQQMQMQMQMQMQPPAFIQPAGGRPGSSLQVSQPARPASSAGFRSPSTDSDGQVVVNVARGGARVIGPMRGKAVPPVDGPSFLNPIPQSPSSTLGAMIPVAGGAGGNTGNGVARSALSNSSIGSGRSRSNSALPPNEEFMEAAEARVSRKMQDLEISNTSLMAVNTQLEARVKAQREQINELKKQLQLKAPLLSDSLADGELSDEALRSALKEDKVFERLISNLEHLIQDAKDALEYRSTIAAGKVISATELNEDGSQLTVGKEPGNEPDQHEKSEDKSDADTNDDTSDKSDNEKDANVVAEQASVDGDGNENENADEQSQNAEKNTSVEGKGGDAAASLSAADHTDEKLQEARELVARLMVLALASSDSAVQGKPASRIPKRSGSAAALSTPNRPASALRGGLRTPVKITSTRISSFGVASENTPVRSLVTSPTPSLNPTSSDGKEPSPQSAEKDQILEICRKLQQIL</sequence>
<feature type="compositionally biased region" description="Low complexity" evidence="1">
    <location>
        <begin position="341"/>
        <end position="362"/>
    </location>
</feature>
<dbReference type="PANTHER" id="PTHR46007:SF8">
    <property type="entry name" value="C2H2-TYPE DOMAIN-CONTAINING PROTEIN"/>
    <property type="match status" value="1"/>
</dbReference>
<feature type="region of interest" description="Disordered" evidence="1">
    <location>
        <begin position="484"/>
        <end position="579"/>
    </location>
</feature>
<feature type="compositionally biased region" description="Basic and acidic residues" evidence="1">
    <location>
        <begin position="495"/>
        <end position="527"/>
    </location>
</feature>